<dbReference type="VEuPathDB" id="VectorBase:RPRC009626"/>
<evidence type="ECO:0000313" key="1">
    <source>
        <dbReference type="EnsemblMetazoa" id="RPRC009626-PA"/>
    </source>
</evidence>
<name>T1I006_RHOPR</name>
<dbReference type="HOGENOM" id="CLU_1095458_0_0_1"/>
<dbReference type="STRING" id="13249.T1I006"/>
<dbReference type="EMBL" id="ACPB03008741">
    <property type="status" value="NOT_ANNOTATED_CDS"/>
    <property type="molecule type" value="Genomic_DNA"/>
</dbReference>
<sequence>MDVNWDDGSWWAGALEEDTTRTLELEGEDGAWARGFLPPPPRPAFLERDIPPDGVTTCDLCSWATSTLHPTSLASALVPWSITLIVVSILSALLGATLMVTLRHCYKRINNNTSSRYNDTCTSGVSGGLERREDSKLSVTGTRGEGGRGVWCWMNRRPALAAPSETPATNHYTVDEALYAELDKPVYQNTGYVLTDGETGSPPSSAYYSDLSERTYETVGGGGGGGVTQWEMGPLSRQRLAAISETAPIHSDYV</sequence>
<dbReference type="Proteomes" id="UP000015103">
    <property type="component" value="Unassembled WGS sequence"/>
</dbReference>
<accession>T1I006</accession>
<dbReference type="EnsemblMetazoa" id="RPRC009626-RA">
    <property type="protein sequence ID" value="RPRC009626-PA"/>
    <property type="gene ID" value="RPRC009626"/>
</dbReference>
<dbReference type="RefSeq" id="XP_073975535.1">
    <property type="nucleotide sequence ID" value="XM_074119434.1"/>
</dbReference>
<dbReference type="OMA" id="SICEMIT"/>
<dbReference type="InParanoid" id="T1I006"/>
<proteinExistence type="predicted"/>
<protein>
    <submittedName>
        <fullName evidence="1">Uncharacterized protein</fullName>
    </submittedName>
</protein>
<dbReference type="eggNOG" id="ENOG502S3CM">
    <property type="taxonomic scope" value="Eukaryota"/>
</dbReference>
<organism evidence="1 2">
    <name type="scientific">Rhodnius prolixus</name>
    <name type="common">Triatomid bug</name>
    <dbReference type="NCBI Taxonomy" id="13249"/>
    <lineage>
        <taxon>Eukaryota</taxon>
        <taxon>Metazoa</taxon>
        <taxon>Ecdysozoa</taxon>
        <taxon>Arthropoda</taxon>
        <taxon>Hexapoda</taxon>
        <taxon>Insecta</taxon>
        <taxon>Pterygota</taxon>
        <taxon>Neoptera</taxon>
        <taxon>Paraneoptera</taxon>
        <taxon>Hemiptera</taxon>
        <taxon>Heteroptera</taxon>
        <taxon>Panheteroptera</taxon>
        <taxon>Cimicomorpha</taxon>
        <taxon>Reduviidae</taxon>
        <taxon>Triatominae</taxon>
        <taxon>Rhodnius</taxon>
    </lineage>
</organism>
<dbReference type="GeneID" id="141449730"/>
<dbReference type="AlphaFoldDB" id="T1I006"/>
<reference evidence="1" key="1">
    <citation type="submission" date="2015-05" db="UniProtKB">
        <authorList>
            <consortium name="EnsemblMetazoa"/>
        </authorList>
    </citation>
    <scope>IDENTIFICATION</scope>
</reference>
<evidence type="ECO:0000313" key="2">
    <source>
        <dbReference type="Proteomes" id="UP000015103"/>
    </source>
</evidence>
<keyword evidence="2" id="KW-1185">Reference proteome</keyword>